<accession>A0A067JAU3</accession>
<reference evidence="3 4" key="1">
    <citation type="journal article" date="2014" name="PLoS ONE">
        <title>Global Analysis of Gene Expression Profiles in Physic Nut (Jatropha curcas L.) Seedlings Exposed to Salt Stress.</title>
        <authorList>
            <person name="Zhang L."/>
            <person name="Zhang C."/>
            <person name="Wu P."/>
            <person name="Chen Y."/>
            <person name="Li M."/>
            <person name="Jiang H."/>
            <person name="Wu G."/>
        </authorList>
    </citation>
    <scope>NUCLEOTIDE SEQUENCE [LARGE SCALE GENOMIC DNA]</scope>
    <source>
        <strain evidence="4">cv. GZQX0401</strain>
        <tissue evidence="3">Young leaves</tissue>
    </source>
</reference>
<feature type="region of interest" description="Disordered" evidence="1">
    <location>
        <begin position="1"/>
        <end position="25"/>
    </location>
</feature>
<dbReference type="Gene3D" id="3.80.10.10">
    <property type="entry name" value="Ribonuclease Inhibitor"/>
    <property type="match status" value="1"/>
</dbReference>
<dbReference type="SMART" id="SM00579">
    <property type="entry name" value="FBD"/>
    <property type="match status" value="1"/>
</dbReference>
<gene>
    <name evidence="3" type="ORF">JCGZ_21358</name>
</gene>
<dbReference type="InterPro" id="IPR032675">
    <property type="entry name" value="LRR_dom_sf"/>
</dbReference>
<dbReference type="Pfam" id="PF00646">
    <property type="entry name" value="F-box"/>
    <property type="match status" value="1"/>
</dbReference>
<dbReference type="InterPro" id="IPR053781">
    <property type="entry name" value="F-box_AtFBL13-like"/>
</dbReference>
<dbReference type="InterPro" id="IPR006566">
    <property type="entry name" value="FBD"/>
</dbReference>
<evidence type="ECO:0000256" key="1">
    <source>
        <dbReference type="SAM" id="MobiDB-lite"/>
    </source>
</evidence>
<dbReference type="Proteomes" id="UP000027138">
    <property type="component" value="Unassembled WGS sequence"/>
</dbReference>
<keyword evidence="4" id="KW-1185">Reference proteome</keyword>
<dbReference type="KEGG" id="jcu:105649463"/>
<evidence type="ECO:0000259" key="2">
    <source>
        <dbReference type="SMART" id="SM00579"/>
    </source>
</evidence>
<dbReference type="SUPFAM" id="SSF52047">
    <property type="entry name" value="RNI-like"/>
    <property type="match status" value="1"/>
</dbReference>
<dbReference type="InterPro" id="IPR036047">
    <property type="entry name" value="F-box-like_dom_sf"/>
</dbReference>
<name>A0A067JAU3_JATCU</name>
<organism evidence="3 4">
    <name type="scientific">Jatropha curcas</name>
    <name type="common">Barbados nut</name>
    <dbReference type="NCBI Taxonomy" id="180498"/>
    <lineage>
        <taxon>Eukaryota</taxon>
        <taxon>Viridiplantae</taxon>
        <taxon>Streptophyta</taxon>
        <taxon>Embryophyta</taxon>
        <taxon>Tracheophyta</taxon>
        <taxon>Spermatophyta</taxon>
        <taxon>Magnoliopsida</taxon>
        <taxon>eudicotyledons</taxon>
        <taxon>Gunneridae</taxon>
        <taxon>Pentapetalae</taxon>
        <taxon>rosids</taxon>
        <taxon>fabids</taxon>
        <taxon>Malpighiales</taxon>
        <taxon>Euphorbiaceae</taxon>
        <taxon>Crotonoideae</taxon>
        <taxon>Jatropheae</taxon>
        <taxon>Jatropha</taxon>
    </lineage>
</organism>
<proteinExistence type="predicted"/>
<feature type="domain" description="FBD" evidence="2">
    <location>
        <begin position="424"/>
        <end position="504"/>
    </location>
</feature>
<evidence type="ECO:0000313" key="3">
    <source>
        <dbReference type="EMBL" id="KDP20887.1"/>
    </source>
</evidence>
<dbReference type="InterPro" id="IPR050232">
    <property type="entry name" value="FBL13/AtMIF1-like"/>
</dbReference>
<dbReference type="SUPFAM" id="SSF81383">
    <property type="entry name" value="F-box domain"/>
    <property type="match status" value="1"/>
</dbReference>
<sequence>MEEESSSHNRSEEEGTQGSSQAIDFVEDRSYKRLKSPENEDRISALHDSLTHHILSFLPSTEDVIKTSVLSKRWQYIWTHVPNLTFELGESYKSVRQFASFVDKALIQYASPKIKNFAIDIDHNGRWLSKLQPRIESWVRFATEREVEKLALDLFEHDDWDHYTLPQFLYKNHWLRELKTTRCDYAIDGNVEWRSLKVLDIYESNLTDEVVENILSGSPMLESLKLHWCPRIHRIDVSSKCLKKLVIDGVAEGYEDEEDDSLLEISSPYVEKLKILADWGKRKCKLMNVSSLVSVTLDFYLEVDKERGNKLYKYVKYQNLVRQLLEKVHHVKELKIGNWCIQVLSILEVKGLPSPLSNRKCLTLSVYDFENWHLPGIASLLRSSPELEKLIMKHRATTLQFNFDRKFAKSYDFGDNYWASLKTICLSLHLKTVEIIDFRTRSGEYVLVIDFVEFILKNARRLEKMVIVDAFGEHRQSRRENVLQVAEKLLSFPRSSPNAVVLLPK</sequence>
<dbReference type="EMBL" id="KK915662">
    <property type="protein sequence ID" value="KDP20887.1"/>
    <property type="molecule type" value="Genomic_DNA"/>
</dbReference>
<evidence type="ECO:0000313" key="4">
    <source>
        <dbReference type="Proteomes" id="UP000027138"/>
    </source>
</evidence>
<dbReference type="STRING" id="180498.A0A067JAU3"/>
<dbReference type="InterPro" id="IPR055357">
    <property type="entry name" value="LRR_At1g61320_AtMIF1"/>
</dbReference>
<dbReference type="Pfam" id="PF23622">
    <property type="entry name" value="LRR_At1g61320_AtMIF1"/>
    <property type="match status" value="1"/>
</dbReference>
<dbReference type="OrthoDB" id="1041001at2759"/>
<feature type="compositionally biased region" description="Basic and acidic residues" evidence="1">
    <location>
        <begin position="1"/>
        <end position="13"/>
    </location>
</feature>
<dbReference type="AlphaFoldDB" id="A0A067JAU3"/>
<dbReference type="PANTHER" id="PTHR31900">
    <property type="entry name" value="F-BOX/RNI SUPERFAMILY PROTEIN-RELATED"/>
    <property type="match status" value="1"/>
</dbReference>
<protein>
    <recommendedName>
        <fullName evidence="2">FBD domain-containing protein</fullName>
    </recommendedName>
</protein>
<dbReference type="PANTHER" id="PTHR31900:SF32">
    <property type="entry name" value="F-BOX_RNI_FBD-LIKE DOMAIN PROTEIN"/>
    <property type="match status" value="1"/>
</dbReference>
<dbReference type="CDD" id="cd22160">
    <property type="entry name" value="F-box_AtFBL13-like"/>
    <property type="match status" value="1"/>
</dbReference>
<dbReference type="InterPro" id="IPR001810">
    <property type="entry name" value="F-box_dom"/>
</dbReference>